<accession>A0A8J6DZ95</accession>
<dbReference type="OrthoDB" id="267397at2759"/>
<dbReference type="InterPro" id="IPR039120">
    <property type="entry name" value="UBFD1"/>
</dbReference>
<name>A0A8J6DZ95_GALPY</name>
<dbReference type="GO" id="GO:0045296">
    <property type="term" value="F:cadherin binding"/>
    <property type="evidence" value="ECO:0007669"/>
    <property type="project" value="TreeGrafter"/>
</dbReference>
<evidence type="ECO:0000256" key="1">
    <source>
        <dbReference type="SAM" id="MobiDB-lite"/>
    </source>
</evidence>
<feature type="region of interest" description="Disordered" evidence="1">
    <location>
        <begin position="1"/>
        <end position="25"/>
    </location>
</feature>
<organism evidence="3 4">
    <name type="scientific">Galemys pyrenaicus</name>
    <name type="common">Iberian desman</name>
    <name type="synonym">Pyrenean desman</name>
    <dbReference type="NCBI Taxonomy" id="202257"/>
    <lineage>
        <taxon>Eukaryota</taxon>
        <taxon>Metazoa</taxon>
        <taxon>Chordata</taxon>
        <taxon>Craniata</taxon>
        <taxon>Vertebrata</taxon>
        <taxon>Euteleostomi</taxon>
        <taxon>Mammalia</taxon>
        <taxon>Eutheria</taxon>
        <taxon>Laurasiatheria</taxon>
        <taxon>Eulipotyphla</taxon>
        <taxon>Talpidae</taxon>
        <taxon>Galemys</taxon>
    </lineage>
</organism>
<dbReference type="Proteomes" id="UP000700334">
    <property type="component" value="Unassembled WGS sequence"/>
</dbReference>
<evidence type="ECO:0000313" key="4">
    <source>
        <dbReference type="Proteomes" id="UP000700334"/>
    </source>
</evidence>
<sequence length="158" mass="17784">VQDPCKEQSSLQHAPTLLPGDPTIQASVNKMTSGTKITVVDSTINNVLALNTPKDASQQEEKFKENKETMQTETTQEVLDTGKPEDLIPPVLGAEECLPMLEQDQPWISTKVQTEKPPWSPSKMWSENLWKDTGQTMMVFQLGPIVAPFYWVYWVPPQ</sequence>
<feature type="domain" description="UBFD1 PH-like C-terminal" evidence="2">
    <location>
        <begin position="101"/>
        <end position="158"/>
    </location>
</feature>
<proteinExistence type="predicted"/>
<reference evidence="3" key="1">
    <citation type="journal article" date="2021" name="Evol. Appl.">
        <title>The genome of the Pyrenean desman and the effects of bottlenecks and inbreeding on the genomic landscape of an endangered species.</title>
        <authorList>
            <person name="Escoda L."/>
            <person name="Castresana J."/>
        </authorList>
    </citation>
    <scope>NUCLEOTIDE SEQUENCE</scope>
    <source>
        <strain evidence="3">IBE-C5619</strain>
    </source>
</reference>
<comment type="caution">
    <text evidence="3">The sequence shown here is derived from an EMBL/GenBank/DDBJ whole genome shotgun (WGS) entry which is preliminary data.</text>
</comment>
<evidence type="ECO:0000259" key="2">
    <source>
        <dbReference type="Pfam" id="PF25343"/>
    </source>
</evidence>
<evidence type="ECO:0000313" key="3">
    <source>
        <dbReference type="EMBL" id="KAG8523148.1"/>
    </source>
</evidence>
<feature type="compositionally biased region" description="Basic and acidic residues" evidence="1">
    <location>
        <begin position="57"/>
        <end position="70"/>
    </location>
</feature>
<feature type="non-terminal residue" evidence="3">
    <location>
        <position position="158"/>
    </location>
</feature>
<dbReference type="EMBL" id="JAGFMF010011418">
    <property type="protein sequence ID" value="KAG8523148.1"/>
    <property type="molecule type" value="Genomic_DNA"/>
</dbReference>
<protein>
    <submittedName>
        <fullName evidence="3">Ubiquitin domain-containing protein UBFD1</fullName>
    </submittedName>
</protein>
<dbReference type="PANTHER" id="PTHR16470:SF0">
    <property type="entry name" value="UBIQUITIN DOMAIN-CONTAINING PROTEIN UBFD1"/>
    <property type="match status" value="1"/>
</dbReference>
<dbReference type="AlphaFoldDB" id="A0A8J6DZ95"/>
<dbReference type="InterPro" id="IPR057455">
    <property type="entry name" value="UBFD1_C"/>
</dbReference>
<dbReference type="PANTHER" id="PTHR16470">
    <property type="entry name" value="UBIQUITIN DOMAIN-CONTAINING PROTEIN UBFD1"/>
    <property type="match status" value="1"/>
</dbReference>
<gene>
    <name evidence="3" type="ORF">J0S82_012733</name>
</gene>
<dbReference type="GO" id="GO:0003723">
    <property type="term" value="F:RNA binding"/>
    <property type="evidence" value="ECO:0007669"/>
    <property type="project" value="TreeGrafter"/>
</dbReference>
<feature type="region of interest" description="Disordered" evidence="1">
    <location>
        <begin position="52"/>
        <end position="85"/>
    </location>
</feature>
<dbReference type="Pfam" id="PF25343">
    <property type="entry name" value="PH_UBFD1_C"/>
    <property type="match status" value="1"/>
</dbReference>
<keyword evidence="4" id="KW-1185">Reference proteome</keyword>